<evidence type="ECO:0000256" key="5">
    <source>
        <dbReference type="ARBA" id="ARBA00023224"/>
    </source>
</evidence>
<evidence type="ECO:0000256" key="1">
    <source>
        <dbReference type="ARBA" id="ARBA00004141"/>
    </source>
</evidence>
<dbReference type="Pfam" id="PF00015">
    <property type="entry name" value="MCPsignal"/>
    <property type="match status" value="1"/>
</dbReference>
<dbReference type="SMART" id="SM00304">
    <property type="entry name" value="HAMP"/>
    <property type="match status" value="1"/>
</dbReference>
<evidence type="ECO:0000256" key="4">
    <source>
        <dbReference type="ARBA" id="ARBA00023136"/>
    </source>
</evidence>
<evidence type="ECO:0000256" key="3">
    <source>
        <dbReference type="ARBA" id="ARBA00022989"/>
    </source>
</evidence>
<gene>
    <name evidence="11" type="ORF">I9W95_14115</name>
</gene>
<dbReference type="Proteomes" id="UP000714380">
    <property type="component" value="Unassembled WGS sequence"/>
</dbReference>
<evidence type="ECO:0000259" key="10">
    <source>
        <dbReference type="PROSITE" id="PS50885"/>
    </source>
</evidence>
<evidence type="ECO:0000256" key="6">
    <source>
        <dbReference type="ARBA" id="ARBA00029447"/>
    </source>
</evidence>
<dbReference type="InterPro" id="IPR004089">
    <property type="entry name" value="MCPsignal_dom"/>
</dbReference>
<evidence type="ECO:0000259" key="9">
    <source>
        <dbReference type="PROSITE" id="PS50111"/>
    </source>
</evidence>
<evidence type="ECO:0000313" key="12">
    <source>
        <dbReference type="Proteomes" id="UP000714380"/>
    </source>
</evidence>
<feature type="transmembrane region" description="Helical" evidence="8">
    <location>
        <begin position="13"/>
        <end position="33"/>
    </location>
</feature>
<comment type="caution">
    <text evidence="11">The sequence shown here is derived from an EMBL/GenBank/DDBJ whole genome shotgun (WGS) entry which is preliminary data.</text>
</comment>
<dbReference type="EMBL" id="JAEDAH010000091">
    <property type="protein sequence ID" value="MCA6064743.1"/>
    <property type="molecule type" value="Genomic_DNA"/>
</dbReference>
<organism evidence="11 12">
    <name type="scientific">Thalassolituus marinus</name>
    <dbReference type="NCBI Taxonomy" id="671053"/>
    <lineage>
        <taxon>Bacteria</taxon>
        <taxon>Pseudomonadati</taxon>
        <taxon>Pseudomonadota</taxon>
        <taxon>Gammaproteobacteria</taxon>
        <taxon>Oceanospirillales</taxon>
        <taxon>Oceanospirillaceae</taxon>
        <taxon>Thalassolituus</taxon>
    </lineage>
</organism>
<dbReference type="CDD" id="cd06225">
    <property type="entry name" value="HAMP"/>
    <property type="match status" value="1"/>
</dbReference>
<keyword evidence="4 8" id="KW-0472">Membrane</keyword>
<evidence type="ECO:0000256" key="2">
    <source>
        <dbReference type="ARBA" id="ARBA00022692"/>
    </source>
</evidence>
<sequence>MGAFKGLSLRYKIFAIALTGAIGFVAYLGYSVFAQQNIESSLKHMEDVSFPLTEQIDRSGLLLFRLRNELANAVADMDQDRVTDAEALNEQMQTTLSRIEALQPDGNQRVRQLRNAYSIYWQSAHDMATGMIQGTLDFTQLAAKAQNANKTYDTFSSLLDELRETNYQVFSQQIQSTSQQSQNMLKVGLAIALLVIAILQGTAWYISGVITGMINRLVSSLSDMATGKGDLTVRLQTRATDEIGQLVANFNGFISHLQLLVRAMANLSIGVSGGSEQVLTIATKTRRGIEQQQTEIGMVATAVNQMSATASEVAESAEAAAEATAKATEEAEASRRTMTANIQAITTLVGDVQKAREVIQALAEESKQIGEASRTIQDIAEQTNLLALNAAIEAARAGEQGRGFAVVADEVRTLAGRTEETTSNIQSITERLNRSMQAAVQVMESSQHNAESVVGQSREAQTSLETIMQHVETINAMNAQVATAAEEQSQVAAEISANIVRINQVSEDTVAEATRTSEASEELAEQAEQLRSIVYEFKV</sequence>
<feature type="transmembrane region" description="Helical" evidence="8">
    <location>
        <begin position="187"/>
        <end position="206"/>
    </location>
</feature>
<reference evidence="11 12" key="1">
    <citation type="submission" date="2020-12" db="EMBL/GenBank/DDBJ databases">
        <title>Novel Thalassolituus-related marine hydrocarbonoclastic bacteria mediated algae-derived hydrocarbons mineralization in twilight zone of the northern South China Sea.</title>
        <authorList>
            <person name="Dong C."/>
        </authorList>
    </citation>
    <scope>NUCLEOTIDE SEQUENCE [LARGE SCALE GENOMIC DNA]</scope>
    <source>
        <strain evidence="11 12">IMCC1826</strain>
    </source>
</reference>
<keyword evidence="3 8" id="KW-1133">Transmembrane helix</keyword>
<dbReference type="PROSITE" id="PS50885">
    <property type="entry name" value="HAMP"/>
    <property type="match status" value="1"/>
</dbReference>
<dbReference type="PROSITE" id="PS50111">
    <property type="entry name" value="CHEMOTAXIS_TRANSDUC_2"/>
    <property type="match status" value="1"/>
</dbReference>
<keyword evidence="2 8" id="KW-0812">Transmembrane</keyword>
<protein>
    <submittedName>
        <fullName evidence="11">Methyl-accepting chemotaxis protein</fullName>
    </submittedName>
</protein>
<dbReference type="PANTHER" id="PTHR32089:SF119">
    <property type="entry name" value="METHYL-ACCEPTING CHEMOTAXIS PROTEIN CTPL"/>
    <property type="match status" value="1"/>
</dbReference>
<dbReference type="SUPFAM" id="SSF58104">
    <property type="entry name" value="Methyl-accepting chemotaxis protein (MCP) signaling domain"/>
    <property type="match status" value="1"/>
</dbReference>
<evidence type="ECO:0000313" key="11">
    <source>
        <dbReference type="EMBL" id="MCA6064743.1"/>
    </source>
</evidence>
<dbReference type="PRINTS" id="PR00260">
    <property type="entry name" value="CHEMTRNSDUCR"/>
</dbReference>
<dbReference type="Gene3D" id="1.10.287.950">
    <property type="entry name" value="Methyl-accepting chemotaxis protein"/>
    <property type="match status" value="1"/>
</dbReference>
<proteinExistence type="inferred from homology"/>
<dbReference type="PANTHER" id="PTHR32089">
    <property type="entry name" value="METHYL-ACCEPTING CHEMOTAXIS PROTEIN MCPB"/>
    <property type="match status" value="1"/>
</dbReference>
<feature type="domain" description="HAMP" evidence="10">
    <location>
        <begin position="214"/>
        <end position="262"/>
    </location>
</feature>
<dbReference type="InterPro" id="IPR003660">
    <property type="entry name" value="HAMP_dom"/>
</dbReference>
<accession>A0ABS7ZU45</accession>
<dbReference type="Pfam" id="PF00672">
    <property type="entry name" value="HAMP"/>
    <property type="match status" value="1"/>
</dbReference>
<name>A0ABS7ZU45_9GAMM</name>
<keyword evidence="5 7" id="KW-0807">Transducer</keyword>
<feature type="domain" description="Methyl-accepting transducer" evidence="9">
    <location>
        <begin position="267"/>
        <end position="503"/>
    </location>
</feature>
<keyword evidence="12" id="KW-1185">Reference proteome</keyword>
<comment type="subcellular location">
    <subcellularLocation>
        <location evidence="1">Membrane</location>
        <topology evidence="1">Multi-pass membrane protein</topology>
    </subcellularLocation>
</comment>
<evidence type="ECO:0000256" key="7">
    <source>
        <dbReference type="PROSITE-ProRule" id="PRU00284"/>
    </source>
</evidence>
<dbReference type="SMART" id="SM00283">
    <property type="entry name" value="MA"/>
    <property type="match status" value="1"/>
</dbReference>
<comment type="similarity">
    <text evidence="6">Belongs to the methyl-accepting chemotaxis (MCP) protein family.</text>
</comment>
<evidence type="ECO:0000256" key="8">
    <source>
        <dbReference type="SAM" id="Phobius"/>
    </source>
</evidence>
<dbReference type="RefSeq" id="WP_225676017.1">
    <property type="nucleotide sequence ID" value="NZ_JAEDAH010000091.1"/>
</dbReference>
<dbReference type="InterPro" id="IPR004090">
    <property type="entry name" value="Chemotax_Me-accpt_rcpt"/>
</dbReference>